<protein>
    <submittedName>
        <fullName evidence="4">Thioredoxin family protein</fullName>
    </submittedName>
</protein>
<dbReference type="Gene3D" id="3.40.30.10">
    <property type="entry name" value="Glutaredoxin"/>
    <property type="match status" value="1"/>
</dbReference>
<gene>
    <name evidence="4" type="ORF">COW36_17690</name>
</gene>
<evidence type="ECO:0000313" key="5">
    <source>
        <dbReference type="Proteomes" id="UP000231019"/>
    </source>
</evidence>
<dbReference type="InterPro" id="IPR036249">
    <property type="entry name" value="Thioredoxin-like_sf"/>
</dbReference>
<dbReference type="Proteomes" id="UP000231019">
    <property type="component" value="Unassembled WGS sequence"/>
</dbReference>
<evidence type="ECO:0000259" key="3">
    <source>
        <dbReference type="Pfam" id="PF13192"/>
    </source>
</evidence>
<organism evidence="4 5">
    <name type="scientific">bacterium (Candidatus Blackallbacteria) CG17_big_fil_post_rev_8_21_14_2_50_48_46</name>
    <dbReference type="NCBI Taxonomy" id="2014261"/>
    <lineage>
        <taxon>Bacteria</taxon>
        <taxon>Candidatus Blackallbacteria</taxon>
    </lineage>
</organism>
<dbReference type="InterPro" id="IPR005243">
    <property type="entry name" value="THIRX-like_proc"/>
</dbReference>
<evidence type="ECO:0000256" key="2">
    <source>
        <dbReference type="PIRSR" id="PIRSR037031-51"/>
    </source>
</evidence>
<dbReference type="EMBL" id="PFFQ01000053">
    <property type="protein sequence ID" value="PIW15252.1"/>
    <property type="molecule type" value="Genomic_DNA"/>
</dbReference>
<evidence type="ECO:0000256" key="1">
    <source>
        <dbReference type="PIRSR" id="PIRSR037031-50"/>
    </source>
</evidence>
<feature type="active site" description="Nucleophile" evidence="1">
    <location>
        <position position="11"/>
    </location>
</feature>
<comment type="caution">
    <text evidence="4">The sequence shown here is derived from an EMBL/GenBank/DDBJ whole genome shotgun (WGS) entry which is preliminary data.</text>
</comment>
<feature type="domain" description="Thioredoxin-like fold" evidence="3">
    <location>
        <begin position="3"/>
        <end position="77"/>
    </location>
</feature>
<dbReference type="Pfam" id="PF13192">
    <property type="entry name" value="Thioredoxin_3"/>
    <property type="match status" value="1"/>
</dbReference>
<dbReference type="PANTHER" id="PTHR36450">
    <property type="entry name" value="THIOREDOXIN"/>
    <property type="match status" value="1"/>
</dbReference>
<dbReference type="PANTHER" id="PTHR36450:SF1">
    <property type="entry name" value="THIOREDOXIN"/>
    <property type="match status" value="1"/>
</dbReference>
<reference evidence="4 5" key="1">
    <citation type="submission" date="2017-09" db="EMBL/GenBank/DDBJ databases">
        <title>Depth-based differentiation of microbial function through sediment-hosted aquifers and enrichment of novel symbionts in the deep terrestrial subsurface.</title>
        <authorList>
            <person name="Probst A.J."/>
            <person name="Ladd B."/>
            <person name="Jarett J.K."/>
            <person name="Geller-Mcgrath D.E."/>
            <person name="Sieber C.M."/>
            <person name="Emerson J.B."/>
            <person name="Anantharaman K."/>
            <person name="Thomas B.C."/>
            <person name="Malmstrom R."/>
            <person name="Stieglmeier M."/>
            <person name="Klingl A."/>
            <person name="Woyke T."/>
            <person name="Ryan C.M."/>
            <person name="Banfield J.F."/>
        </authorList>
    </citation>
    <scope>NUCLEOTIDE SEQUENCE [LARGE SCALE GENOMIC DNA]</scope>
    <source>
        <strain evidence="4">CG17_big_fil_post_rev_8_21_14_2_50_48_46</strain>
    </source>
</reference>
<evidence type="ECO:0000313" key="4">
    <source>
        <dbReference type="EMBL" id="PIW15252.1"/>
    </source>
</evidence>
<dbReference type="SUPFAM" id="SSF52833">
    <property type="entry name" value="Thioredoxin-like"/>
    <property type="match status" value="1"/>
</dbReference>
<sequence>MKTIYVLGSGCAKCQKTAEMIASEIKNLGVEAVVEKDTSMDSLLKYQVMSTPAVVIDGKLVHSGGLPRREQILDWLKA</sequence>
<dbReference type="InterPro" id="IPR012336">
    <property type="entry name" value="Thioredoxin-like_fold"/>
</dbReference>
<keyword evidence="2" id="KW-0676">Redox-active center</keyword>
<feature type="active site" description="Nucleophile" evidence="1">
    <location>
        <position position="14"/>
    </location>
</feature>
<dbReference type="NCBIfam" id="TIGR00412">
    <property type="entry name" value="redox_disulf_2"/>
    <property type="match status" value="1"/>
</dbReference>
<name>A0A2M7G0P1_9BACT</name>
<dbReference type="PIRSF" id="PIRSF037031">
    <property type="entry name" value="Redox_disulphide_2"/>
    <property type="match status" value="1"/>
</dbReference>
<accession>A0A2M7G0P1</accession>
<feature type="disulfide bond" description="Redox-active" evidence="2">
    <location>
        <begin position="11"/>
        <end position="14"/>
    </location>
</feature>
<keyword evidence="2" id="KW-1015">Disulfide bond</keyword>
<proteinExistence type="predicted"/>
<dbReference type="AlphaFoldDB" id="A0A2M7G0P1"/>